<dbReference type="GO" id="GO:0019346">
    <property type="term" value="P:transsulfuration"/>
    <property type="evidence" value="ECO:0007669"/>
    <property type="project" value="InterPro"/>
</dbReference>
<dbReference type="SUPFAM" id="SSF53383">
    <property type="entry name" value="PLP-dependent transferases"/>
    <property type="match status" value="1"/>
</dbReference>
<dbReference type="Gene3D" id="3.40.640.10">
    <property type="entry name" value="Type I PLP-dependent aspartate aminotransferase-like (Major domain)"/>
    <property type="match status" value="1"/>
</dbReference>
<dbReference type="GO" id="GO:0003961">
    <property type="term" value="F:O-acetylhomoserine aminocarboxypropyltransferase activity"/>
    <property type="evidence" value="ECO:0007669"/>
    <property type="project" value="TreeGrafter"/>
</dbReference>
<dbReference type="Proteomes" id="UP000675664">
    <property type="component" value="Unassembled WGS sequence"/>
</dbReference>
<dbReference type="GO" id="GO:0004124">
    <property type="term" value="F:cysteine synthase activity"/>
    <property type="evidence" value="ECO:0007669"/>
    <property type="project" value="TreeGrafter"/>
</dbReference>
<name>A0A8J7W703_9FIRM</name>
<dbReference type="InterPro" id="IPR015424">
    <property type="entry name" value="PyrdxlP-dep_Trfase"/>
</dbReference>
<comment type="caution">
    <text evidence="7">The sequence shown here is derived from an EMBL/GenBank/DDBJ whole genome shotgun (WGS) entry which is preliminary data.</text>
</comment>
<dbReference type="NCBIfam" id="TIGR01326">
    <property type="entry name" value="OAH_OAS_sulfhy"/>
    <property type="match status" value="1"/>
</dbReference>
<keyword evidence="8" id="KW-1185">Reference proteome</keyword>
<dbReference type="PANTHER" id="PTHR43797">
    <property type="entry name" value="HOMOCYSTEINE/CYSTEINE SYNTHASE"/>
    <property type="match status" value="1"/>
</dbReference>
<gene>
    <name evidence="7" type="ORF">KCX82_19900</name>
</gene>
<dbReference type="AlphaFoldDB" id="A0A8J7W703"/>
<sequence>MSDYQFNTKCVQGTYRPKPGEPRVLPIVQSTTFSYDDSDYVADLFDLKVGGSFYTRIGNPTTDGFEGKMNLLEGGVGALALSSGQSASMFSIINICNAGDHVISSSSIYGGTFNLFDVSLRKLGIDFTFVDPDADLDEILSCAKPNTKAIFGETIANPSMNVLDFEKFAAAAKKLDIPFIVDNTLATPYLCRPFEHGANIIVHSSTKYTDGHATSVGGIVVDGGTFNWDNGKFPGLVEPDESYHGLKYVEAFGPAAYIVKARVQLLRDYGCTVSPFNAFMFHLGLETLHLRMERHSDNARKLAEFLSGHPKVQWVKYPGLKGDPYYDLGQKYMPKGASGILSFGIKGGAKAGKDLIKHLDMVHLVVHLGDLRTSILHPASTTHRQLNEQQQIEAGIYPEMIRVSVGIEDIEDIIKDFDKALNAI</sequence>
<reference evidence="7" key="2">
    <citation type="submission" date="2021-04" db="EMBL/GenBank/DDBJ databases">
        <authorList>
            <person name="Liu J."/>
        </authorList>
    </citation>
    <scope>NUCLEOTIDE SEQUENCE</scope>
    <source>
        <strain evidence="7">BAD-6</strain>
    </source>
</reference>
<dbReference type="InterPro" id="IPR006235">
    <property type="entry name" value="OAc-hSer/O-AcSer_sulfhydrylase"/>
</dbReference>
<dbReference type="GO" id="GO:0030170">
    <property type="term" value="F:pyridoxal phosphate binding"/>
    <property type="evidence" value="ECO:0007669"/>
    <property type="project" value="InterPro"/>
</dbReference>
<comment type="cofactor">
    <cofactor evidence="1 6">
        <name>pyridoxal 5'-phosphate</name>
        <dbReference type="ChEBI" id="CHEBI:597326"/>
    </cofactor>
</comment>
<keyword evidence="3" id="KW-0808">Transferase</keyword>
<accession>A0A8J7W703</accession>
<dbReference type="CDD" id="cd00614">
    <property type="entry name" value="CGS_like"/>
    <property type="match status" value="1"/>
</dbReference>
<organism evidence="7 8">
    <name type="scientific">Sinanaerobacter chloroacetimidivorans</name>
    <dbReference type="NCBI Taxonomy" id="2818044"/>
    <lineage>
        <taxon>Bacteria</taxon>
        <taxon>Bacillati</taxon>
        <taxon>Bacillota</taxon>
        <taxon>Clostridia</taxon>
        <taxon>Peptostreptococcales</taxon>
        <taxon>Anaerovoracaceae</taxon>
        <taxon>Sinanaerobacter</taxon>
    </lineage>
</organism>
<comment type="similarity">
    <text evidence="2 6">Belongs to the trans-sulfuration enzymes family.</text>
</comment>
<evidence type="ECO:0000256" key="2">
    <source>
        <dbReference type="ARBA" id="ARBA00009077"/>
    </source>
</evidence>
<dbReference type="GO" id="GO:0006535">
    <property type="term" value="P:cysteine biosynthetic process from serine"/>
    <property type="evidence" value="ECO:0007669"/>
    <property type="project" value="TreeGrafter"/>
</dbReference>
<dbReference type="GO" id="GO:0071269">
    <property type="term" value="P:L-homocysteine biosynthetic process"/>
    <property type="evidence" value="ECO:0007669"/>
    <property type="project" value="TreeGrafter"/>
</dbReference>
<keyword evidence="4 5" id="KW-0663">Pyridoxal phosphate</keyword>
<dbReference type="Gene3D" id="3.90.1150.10">
    <property type="entry name" value="Aspartate Aminotransferase, domain 1"/>
    <property type="match status" value="1"/>
</dbReference>
<feature type="modified residue" description="N6-(pyridoxal phosphate)lysine" evidence="5">
    <location>
        <position position="207"/>
    </location>
</feature>
<evidence type="ECO:0000256" key="5">
    <source>
        <dbReference type="PIRSR" id="PIRSR001434-2"/>
    </source>
</evidence>
<dbReference type="PANTHER" id="PTHR43797:SF3">
    <property type="entry name" value="O-ACETYLHOMOSERINE SULFHYDRYLASE"/>
    <property type="match status" value="1"/>
</dbReference>
<evidence type="ECO:0000256" key="3">
    <source>
        <dbReference type="ARBA" id="ARBA00022679"/>
    </source>
</evidence>
<evidence type="ECO:0000313" key="7">
    <source>
        <dbReference type="EMBL" id="MBR0600151.1"/>
    </source>
</evidence>
<proteinExistence type="inferred from homology"/>
<reference evidence="7" key="1">
    <citation type="submission" date="2021-04" db="EMBL/GenBank/DDBJ databases">
        <title>Sinoanaerobacter chloroacetimidivorans sp. nov., an obligate anaerobic bacterium isolated from anaerobic sludge.</title>
        <authorList>
            <person name="Bao Y."/>
        </authorList>
    </citation>
    <scope>NUCLEOTIDE SEQUENCE</scope>
    <source>
        <strain evidence="7">BAD-6</strain>
    </source>
</reference>
<dbReference type="FunFam" id="3.40.640.10:FF:000035">
    <property type="entry name" value="O-succinylhomoserine sulfhydrylase"/>
    <property type="match status" value="1"/>
</dbReference>
<dbReference type="InterPro" id="IPR000277">
    <property type="entry name" value="Cys/Met-Metab_PyrdxlP-dep_enz"/>
</dbReference>
<dbReference type="EMBL" id="JAGSND010000021">
    <property type="protein sequence ID" value="MBR0600151.1"/>
    <property type="molecule type" value="Genomic_DNA"/>
</dbReference>
<evidence type="ECO:0000256" key="6">
    <source>
        <dbReference type="RuleBase" id="RU362118"/>
    </source>
</evidence>
<dbReference type="Pfam" id="PF01053">
    <property type="entry name" value="Cys_Met_Meta_PP"/>
    <property type="match status" value="1"/>
</dbReference>
<evidence type="ECO:0000313" key="8">
    <source>
        <dbReference type="Proteomes" id="UP000675664"/>
    </source>
</evidence>
<evidence type="ECO:0000256" key="4">
    <source>
        <dbReference type="ARBA" id="ARBA00022898"/>
    </source>
</evidence>
<evidence type="ECO:0000256" key="1">
    <source>
        <dbReference type="ARBA" id="ARBA00001933"/>
    </source>
</evidence>
<dbReference type="PIRSF" id="PIRSF001434">
    <property type="entry name" value="CGS"/>
    <property type="match status" value="1"/>
</dbReference>
<dbReference type="InterPro" id="IPR015422">
    <property type="entry name" value="PyrdxlP-dep_Trfase_small"/>
</dbReference>
<dbReference type="RefSeq" id="WP_227020266.1">
    <property type="nucleotide sequence ID" value="NZ_JAGSND010000021.1"/>
</dbReference>
<dbReference type="GO" id="GO:0005737">
    <property type="term" value="C:cytoplasm"/>
    <property type="evidence" value="ECO:0007669"/>
    <property type="project" value="TreeGrafter"/>
</dbReference>
<protein>
    <submittedName>
        <fullName evidence="7">O-acetylhomoserine aminocarboxypropyltransferase/cysteine synthase</fullName>
    </submittedName>
</protein>
<dbReference type="InterPro" id="IPR015421">
    <property type="entry name" value="PyrdxlP-dep_Trfase_major"/>
</dbReference>